<evidence type="ECO:0000256" key="6">
    <source>
        <dbReference type="ARBA" id="ARBA00023015"/>
    </source>
</evidence>
<evidence type="ECO:0000313" key="11">
    <source>
        <dbReference type="Proteomes" id="UP000174145"/>
    </source>
</evidence>
<evidence type="ECO:0000256" key="9">
    <source>
        <dbReference type="ARBA" id="ARBA00033422"/>
    </source>
</evidence>
<dbReference type="EMBL" id="AP013055">
    <property type="protein sequence ID" value="BAO49510.1"/>
    <property type="molecule type" value="Genomic_DNA"/>
</dbReference>
<proteinExistence type="inferred from homology"/>
<dbReference type="OrthoDB" id="1709at10239"/>
<dbReference type="KEGG" id="vg:18263579"/>
<evidence type="ECO:0000256" key="7">
    <source>
        <dbReference type="ARBA" id="ARBA00023163"/>
    </source>
</evidence>
<keyword evidence="4" id="KW-0806">Transcription termination</keyword>
<comment type="subcellular location">
    <subcellularLocation>
        <location evidence="1">Virion</location>
    </subcellularLocation>
</comment>
<keyword evidence="7" id="KW-0804">Transcription</keyword>
<evidence type="ECO:0000256" key="2">
    <source>
        <dbReference type="ARBA" id="ARBA00007680"/>
    </source>
</evidence>
<comment type="similarity">
    <text evidence="2">Belongs to the poxviridae protein RAP94 family.</text>
</comment>
<evidence type="ECO:0000256" key="8">
    <source>
        <dbReference type="ARBA" id="ARBA00032150"/>
    </source>
</evidence>
<sequence length="814" mass="96805">MDNQYNIINLIDYMKQGINNKLTIDEFIIHNSELYTDYVSYNSIISESDFKFLYGIIEKDPTLNNNIIFNIFKLSQISFDQNVYISKLITNKPIVQINKDIDINNYMLLLNKLVLIQPLPKFINILWDTKTKINNIEDLGYINNSTSTILSTIEYSKINIIYISYSQLFSQFEKNKDLLSMQRKFKIYNNLTRIIGVPISSSNQVLDYFIIATINNNSLIYTISDSIATKKIKIFEYGTYSLKDIKSIIQDTINLVSTHIINNNKHLLYQRVFISPILNIYYSSIFPVITKYINIAPEYTYYYKLYEPEPLQYDITICAHVDNAKKLFKSVVNFYENTNKFLNEYILFKNKLAICKICGEVLDMLNFEEATYLQSRGEIIIISNIDNIFQYETYSKLINAEIFLSDIISIYDDIFKTNRISEFNNVSRLIIDFFIHINTNRLEYQDKYKDELGKSKLFFIRLTNNIFIASFHEKEQYKEERYLNMFIIIVICLILDSNFNELINIIRNNRNINTKLDSNNIKKSLNNFIYDIVMIFLINQKIITKDDTIINIKIIINTYLEILTNELQAYYNILLTRFYNNIDIIKFDIIDIVEIPLTPINIKYNYNNINNFISLNINSLENITNYKENIPINIKINYISIDDLNIKHYDDFDNDDINMELSMIINKFKLEIYYKNILINYMEQIDDNNFYIDTNQRYFFIISNLLYSNPFSYKSNSNFILYNFGDALPFITTINELHLSLLIDNLNIFLNYFFPSYYFVNDIKSNISRMYWYYFFYNLLVFVTNNNLSIWKITNNESIKNKHHNLLSYYSTVI</sequence>
<dbReference type="GO" id="GO:0044423">
    <property type="term" value="C:virion component"/>
    <property type="evidence" value="ECO:0007669"/>
    <property type="project" value="UniProtKB-KW"/>
</dbReference>
<keyword evidence="5" id="KW-0946">Virion</keyword>
<organism evidence="10 11">
    <name type="scientific">Alphaentomopoxvirus acuprea</name>
    <dbReference type="NCBI Taxonomy" id="62099"/>
    <lineage>
        <taxon>Viruses</taxon>
        <taxon>Varidnaviria</taxon>
        <taxon>Bamfordvirae</taxon>
        <taxon>Nucleocytoviricota</taxon>
        <taxon>Pokkesviricetes</taxon>
        <taxon>Chitovirales</taxon>
        <taxon>Poxviridae</taxon>
        <taxon>Entomopoxvirinae</taxon>
        <taxon>Alphaentomopoxvirus</taxon>
    </lineage>
</organism>
<dbReference type="InterPro" id="IPR004974">
    <property type="entry name" value="Pox_Rap94"/>
</dbReference>
<dbReference type="GO" id="GO:0006353">
    <property type="term" value="P:DNA-templated transcription termination"/>
    <property type="evidence" value="ECO:0007669"/>
    <property type="project" value="UniProtKB-KW"/>
</dbReference>
<protein>
    <recommendedName>
        <fullName evidence="3">RNA polymerase-associated transcription-specificity factor RAP94</fullName>
    </recommendedName>
    <alternativeName>
        <fullName evidence="8">Protein H4</fullName>
    </alternativeName>
    <alternativeName>
        <fullName evidence="9">RPO-associated protein of 94 kDa</fullName>
    </alternativeName>
</protein>
<evidence type="ECO:0000256" key="1">
    <source>
        <dbReference type="ARBA" id="ARBA00004328"/>
    </source>
</evidence>
<dbReference type="RefSeq" id="YP_009001623.1">
    <property type="nucleotide sequence ID" value="NC_023426.1"/>
</dbReference>
<evidence type="ECO:0000256" key="4">
    <source>
        <dbReference type="ARBA" id="ARBA00022472"/>
    </source>
</evidence>
<keyword evidence="6" id="KW-0805">Transcription regulation</keyword>
<dbReference type="GO" id="GO:0003700">
    <property type="term" value="F:DNA-binding transcription factor activity"/>
    <property type="evidence" value="ECO:0007669"/>
    <property type="project" value="InterPro"/>
</dbReference>
<name>W6JL13_9POXV</name>
<keyword evidence="11" id="KW-1185">Reference proteome</keyword>
<dbReference type="Pfam" id="PF03294">
    <property type="entry name" value="Pox_Rap94"/>
    <property type="match status" value="1"/>
</dbReference>
<reference evidence="10 11" key="1">
    <citation type="journal article" date="2014" name="Virology">
        <title>The complete genome sequence of the Alphaentomopoxvirus Anomala cuprea entomopoxvirus, including its terminal hairpin loop sequences, suggests a potentially unique mode of apoptosis inhibition and mode of DNA replication.</title>
        <authorList>
            <person name="Mitsuhashi W."/>
            <person name="Miyamoto K."/>
            <person name="Wada S."/>
        </authorList>
    </citation>
    <scope>NUCLEOTIDE SEQUENCE [LARGE SCALE GENOMIC DNA]</scope>
    <source>
        <strain evidence="10">CV6M</strain>
    </source>
</reference>
<evidence type="ECO:0000256" key="3">
    <source>
        <dbReference type="ARBA" id="ARBA00019543"/>
    </source>
</evidence>
<dbReference type="Proteomes" id="UP000174145">
    <property type="component" value="Segment"/>
</dbReference>
<evidence type="ECO:0000256" key="5">
    <source>
        <dbReference type="ARBA" id="ARBA00022844"/>
    </source>
</evidence>
<accession>W6JL13</accession>
<evidence type="ECO:0000313" key="10">
    <source>
        <dbReference type="EMBL" id="BAO49510.1"/>
    </source>
</evidence>
<dbReference type="GeneID" id="18263579"/>